<dbReference type="Gene3D" id="1.10.10.10">
    <property type="entry name" value="Winged helix-like DNA-binding domain superfamily/Winged helix DNA-binding domain"/>
    <property type="match status" value="1"/>
</dbReference>
<dbReference type="InterPro" id="IPR036388">
    <property type="entry name" value="WH-like_DNA-bd_sf"/>
</dbReference>
<organism evidence="2 3">
    <name type="scientific">Nocardioides anomalus</name>
    <dbReference type="NCBI Taxonomy" id="2712223"/>
    <lineage>
        <taxon>Bacteria</taxon>
        <taxon>Bacillati</taxon>
        <taxon>Actinomycetota</taxon>
        <taxon>Actinomycetes</taxon>
        <taxon>Propionibacteriales</taxon>
        <taxon>Nocardioidaceae</taxon>
        <taxon>Nocardioides</taxon>
    </lineage>
</organism>
<dbReference type="EMBL" id="CP049257">
    <property type="protein sequence ID" value="QIG41647.1"/>
    <property type="molecule type" value="Genomic_DNA"/>
</dbReference>
<proteinExistence type="predicted"/>
<dbReference type="InterPro" id="IPR005149">
    <property type="entry name" value="Tscrpt_reg_PadR_N"/>
</dbReference>
<gene>
    <name evidence="2" type="ORF">G5V58_01660</name>
</gene>
<dbReference type="Pfam" id="PF03551">
    <property type="entry name" value="PadR"/>
    <property type="match status" value="1"/>
</dbReference>
<feature type="domain" description="Transcription regulator PadR N-terminal" evidence="1">
    <location>
        <begin position="7"/>
        <end position="80"/>
    </location>
</feature>
<dbReference type="PANTHER" id="PTHR43252:SF6">
    <property type="entry name" value="NEGATIVE TRANSCRIPTION REGULATOR PADR"/>
    <property type="match status" value="1"/>
</dbReference>
<dbReference type="SUPFAM" id="SSF46785">
    <property type="entry name" value="Winged helix' DNA-binding domain"/>
    <property type="match status" value="1"/>
</dbReference>
<protein>
    <submittedName>
        <fullName evidence="2">PadR family transcriptional regulator</fullName>
    </submittedName>
</protein>
<evidence type="ECO:0000313" key="2">
    <source>
        <dbReference type="EMBL" id="QIG41647.1"/>
    </source>
</evidence>
<name>A0A6G6W918_9ACTN</name>
<dbReference type="RefSeq" id="WP_165228179.1">
    <property type="nucleotide sequence ID" value="NZ_CP049257.1"/>
</dbReference>
<reference evidence="2 3" key="1">
    <citation type="submission" date="2020-02" db="EMBL/GenBank/DDBJ databases">
        <title>Full genome sequence of Nocardioides sp. R-3366.</title>
        <authorList>
            <person name="Im W.-T."/>
        </authorList>
    </citation>
    <scope>NUCLEOTIDE SEQUENCE [LARGE SCALE GENOMIC DNA]</scope>
    <source>
        <strain evidence="2 3">R-3366</strain>
    </source>
</reference>
<dbReference type="AlphaFoldDB" id="A0A6G6W918"/>
<sequence length="183" mass="19938">MSAAMVLLGLLGRGPGHGYELKVAHDAWFPAAKPLAFGQVYASLGRLERDGLVETVEVQPGDGPERTVYALTDAGRAALDRWLAEPEQPVSHSADDLVRKTVTALRLGVDHDRFLDGQHRSYVALMRELTRERTRTEEPGARIALDHRLAHLDADLRWLAETRERVRGLAAAGGGTTTGGGDR</sequence>
<dbReference type="InterPro" id="IPR036390">
    <property type="entry name" value="WH_DNA-bd_sf"/>
</dbReference>
<evidence type="ECO:0000313" key="3">
    <source>
        <dbReference type="Proteomes" id="UP000502996"/>
    </source>
</evidence>
<accession>A0A6G6W918</accession>
<keyword evidence="3" id="KW-1185">Reference proteome</keyword>
<evidence type="ECO:0000259" key="1">
    <source>
        <dbReference type="Pfam" id="PF03551"/>
    </source>
</evidence>
<dbReference type="Proteomes" id="UP000502996">
    <property type="component" value="Chromosome"/>
</dbReference>
<dbReference type="PANTHER" id="PTHR43252">
    <property type="entry name" value="TRANSCRIPTIONAL REGULATOR YQJI"/>
    <property type="match status" value="1"/>
</dbReference>
<dbReference type="KEGG" id="nano:G5V58_01660"/>